<dbReference type="PANTHER" id="PTHR47870">
    <property type="entry name" value="CYTOCHROME C-TYPE BIOGENESIS PROTEIN CCMH"/>
    <property type="match status" value="1"/>
</dbReference>
<proteinExistence type="inferred from homology"/>
<dbReference type="STRING" id="156889.Mmc1_3504"/>
<dbReference type="PANTHER" id="PTHR47870:SF1">
    <property type="entry name" value="CYTOCHROME C-TYPE BIOGENESIS PROTEIN CCMH"/>
    <property type="match status" value="1"/>
</dbReference>
<keyword evidence="2 7" id="KW-0349">Heme</keyword>
<dbReference type="HOGENOM" id="CLU_107187_2_0_5"/>
<keyword evidence="7" id="KW-0812">Transmembrane</keyword>
<gene>
    <name evidence="9" type="ordered locus">Mmc1_3504</name>
</gene>
<feature type="chain" id="PRO_5011022418" description="Cytochrome c-type biogenesis protein" evidence="7">
    <location>
        <begin position="24"/>
        <end position="171"/>
    </location>
</feature>
<dbReference type="GO" id="GO:0005886">
    <property type="term" value="C:plasma membrane"/>
    <property type="evidence" value="ECO:0007669"/>
    <property type="project" value="TreeGrafter"/>
</dbReference>
<dbReference type="InterPro" id="IPR051263">
    <property type="entry name" value="C-type_cytochrome_biogenesis"/>
</dbReference>
<keyword evidence="5" id="KW-0201">Cytochrome c-type biogenesis</keyword>
<dbReference type="GO" id="GO:0017004">
    <property type="term" value="P:cytochrome complex assembly"/>
    <property type="evidence" value="ECO:0007669"/>
    <property type="project" value="UniProtKB-KW"/>
</dbReference>
<dbReference type="Gene3D" id="1.10.8.640">
    <property type="entry name" value="Cytochrome C biogenesis protein"/>
    <property type="match status" value="1"/>
</dbReference>
<accession>A0LDE6</accession>
<dbReference type="AlphaFoldDB" id="A0LDE6"/>
<protein>
    <recommendedName>
        <fullName evidence="7">Cytochrome c-type biogenesis protein</fullName>
    </recommendedName>
</protein>
<dbReference type="RefSeq" id="WP_011715045.1">
    <property type="nucleotide sequence ID" value="NC_008576.1"/>
</dbReference>
<dbReference type="EMBL" id="CP000471">
    <property type="protein sequence ID" value="ABK45989.1"/>
    <property type="molecule type" value="Genomic_DNA"/>
</dbReference>
<comment type="similarity">
    <text evidence="1 7">Belongs to the CcmH/CycL/Ccl2/NrfF family.</text>
</comment>
<sequence precursor="true">MARLIMLAFVLLLSHALALPVLAQQSPPVNSLKAEDPKEGLVRKIASELRCAVCQSQSVYDSNADLAKDMLQVVRDKVHEGMPEDEIRRYFLDRYGDYIYMEPVMNSRNLALWAGPFAALLLGGLGLWFAIRSWYRPKSTSAASNNQTPAQAKAADTMHNRIQQELDRIDM</sequence>
<feature type="domain" description="CcmH/CycL/Ccl2/NrfF N-terminal" evidence="8">
    <location>
        <begin position="16"/>
        <end position="148"/>
    </location>
</feature>
<dbReference type="GO" id="GO:0046872">
    <property type="term" value="F:metal ion binding"/>
    <property type="evidence" value="ECO:0007669"/>
    <property type="project" value="UniProtKB-KW"/>
</dbReference>
<reference evidence="9 10" key="2">
    <citation type="journal article" date="2012" name="Int. J. Syst. Evol. Microbiol.">
        <title>Magnetococcus marinus gen. nov., sp. nov., a marine, magnetotactic bacterium that represents a novel lineage (Magnetococcaceae fam. nov.; Magnetococcales ord. nov.) at the base of the Alphaproteobacteria.</title>
        <authorList>
            <person name="Bazylinski D.A."/>
            <person name="Williams T.J."/>
            <person name="Lefevre C.T."/>
            <person name="Berg R.J."/>
            <person name="Zhang C.L."/>
            <person name="Bowser S.S."/>
            <person name="Dean A.J."/>
            <person name="Beveridge T.J."/>
        </authorList>
    </citation>
    <scope>NUCLEOTIDE SEQUENCE [LARGE SCALE GENOMIC DNA]</scope>
    <source>
        <strain evidence="10">ATCC BAA-1437 / JCM 17883 / MC-1</strain>
    </source>
</reference>
<feature type="transmembrane region" description="Helical" evidence="7">
    <location>
        <begin position="110"/>
        <end position="131"/>
    </location>
</feature>
<keyword evidence="4 7" id="KW-0732">Signal</keyword>
<evidence type="ECO:0000256" key="1">
    <source>
        <dbReference type="ARBA" id="ARBA00010342"/>
    </source>
</evidence>
<dbReference type="InterPro" id="IPR038297">
    <property type="entry name" value="CcmH/CycL/NrfF/Ccl2_sf"/>
</dbReference>
<evidence type="ECO:0000256" key="4">
    <source>
        <dbReference type="ARBA" id="ARBA00022729"/>
    </source>
</evidence>
<reference evidence="10" key="1">
    <citation type="journal article" date="2009" name="Appl. Environ. Microbiol.">
        <title>Complete genome sequence of the chemolithoautotrophic marine magnetotactic coccus strain MC-1.</title>
        <authorList>
            <person name="Schubbe S."/>
            <person name="Williams T.J."/>
            <person name="Xie G."/>
            <person name="Kiss H.E."/>
            <person name="Brettin T.S."/>
            <person name="Martinez D."/>
            <person name="Ross C.A."/>
            <person name="Schuler D."/>
            <person name="Cox B.L."/>
            <person name="Nealson K.H."/>
            <person name="Bazylinski D.A."/>
        </authorList>
    </citation>
    <scope>NUCLEOTIDE SEQUENCE [LARGE SCALE GENOMIC DNA]</scope>
    <source>
        <strain evidence="10">ATCC BAA-1437 / JCM 17883 / MC-1</strain>
    </source>
</reference>
<evidence type="ECO:0000313" key="9">
    <source>
        <dbReference type="EMBL" id="ABK45989.1"/>
    </source>
</evidence>
<evidence type="ECO:0000256" key="5">
    <source>
        <dbReference type="ARBA" id="ARBA00022748"/>
    </source>
</evidence>
<comment type="function">
    <text evidence="7">Possible subunit of a heme lyase.</text>
</comment>
<keyword evidence="3 7" id="KW-0479">Metal-binding</keyword>
<evidence type="ECO:0000256" key="2">
    <source>
        <dbReference type="ARBA" id="ARBA00022617"/>
    </source>
</evidence>
<keyword evidence="6 7" id="KW-0408">Iron</keyword>
<keyword evidence="10" id="KW-1185">Reference proteome</keyword>
<evidence type="ECO:0000256" key="6">
    <source>
        <dbReference type="ARBA" id="ARBA00023004"/>
    </source>
</evidence>
<dbReference type="Proteomes" id="UP000002586">
    <property type="component" value="Chromosome"/>
</dbReference>
<evidence type="ECO:0000313" key="10">
    <source>
        <dbReference type="Proteomes" id="UP000002586"/>
    </source>
</evidence>
<evidence type="ECO:0000256" key="3">
    <source>
        <dbReference type="ARBA" id="ARBA00022723"/>
    </source>
</evidence>
<dbReference type="CDD" id="cd16378">
    <property type="entry name" value="CcmH_N"/>
    <property type="match status" value="1"/>
</dbReference>
<dbReference type="KEGG" id="mgm:Mmc1_3504"/>
<organism evidence="9 10">
    <name type="scientific">Magnetococcus marinus (strain ATCC BAA-1437 / JCM 17883 / MC-1)</name>
    <dbReference type="NCBI Taxonomy" id="156889"/>
    <lineage>
        <taxon>Bacteria</taxon>
        <taxon>Pseudomonadati</taxon>
        <taxon>Pseudomonadota</taxon>
        <taxon>Magnetococcia</taxon>
        <taxon>Magnetococcales</taxon>
        <taxon>Magnetococcaceae</taxon>
        <taxon>Magnetococcus</taxon>
    </lineage>
</organism>
<keyword evidence="7" id="KW-0472">Membrane</keyword>
<dbReference type="Pfam" id="PF03918">
    <property type="entry name" value="CcmH"/>
    <property type="match status" value="1"/>
</dbReference>
<dbReference type="OrthoDB" id="9804975at2"/>
<name>A0LDE6_MAGMM</name>
<feature type="signal peptide" evidence="7">
    <location>
        <begin position="1"/>
        <end position="23"/>
    </location>
</feature>
<dbReference type="InterPro" id="IPR005616">
    <property type="entry name" value="CcmH/CycL/Ccl2/NrfF_N"/>
</dbReference>
<evidence type="ECO:0000256" key="7">
    <source>
        <dbReference type="RuleBase" id="RU364112"/>
    </source>
</evidence>
<keyword evidence="7" id="KW-1133">Transmembrane helix</keyword>
<dbReference type="eggNOG" id="COG3088">
    <property type="taxonomic scope" value="Bacteria"/>
</dbReference>
<evidence type="ECO:0000259" key="8">
    <source>
        <dbReference type="Pfam" id="PF03918"/>
    </source>
</evidence>